<dbReference type="RefSeq" id="WP_093218349.1">
    <property type="nucleotide sequence ID" value="NZ_LT629803.1"/>
</dbReference>
<organism evidence="1 2">
    <name type="scientific">Pseudomonas vancouverensis</name>
    <dbReference type="NCBI Taxonomy" id="95300"/>
    <lineage>
        <taxon>Bacteria</taxon>
        <taxon>Pseudomonadati</taxon>
        <taxon>Pseudomonadota</taxon>
        <taxon>Gammaproteobacteria</taxon>
        <taxon>Pseudomonadales</taxon>
        <taxon>Pseudomonadaceae</taxon>
        <taxon>Pseudomonas</taxon>
    </lineage>
</organism>
<proteinExistence type="predicted"/>
<dbReference type="AlphaFoldDB" id="A0A1H2MW99"/>
<dbReference type="Proteomes" id="UP000295254">
    <property type="component" value="Unassembled WGS sequence"/>
</dbReference>
<gene>
    <name evidence="1" type="ORF">EIY72_00075</name>
</gene>
<dbReference type="OrthoDB" id="7027125at2"/>
<evidence type="ECO:0000313" key="2">
    <source>
        <dbReference type="Proteomes" id="UP000295254"/>
    </source>
</evidence>
<protein>
    <submittedName>
        <fullName evidence="1">Uncharacterized protein</fullName>
    </submittedName>
</protein>
<keyword evidence="2" id="KW-1185">Reference proteome</keyword>
<reference evidence="2" key="1">
    <citation type="journal article" date="2019" name="bioRxiv">
        <title>Bacterially produced spermidine induces plant systemic susceptibility to pathogens.</title>
        <authorList>
            <person name="Melnyk R.A."/>
            <person name="Beskrovnaya P.A."/>
            <person name="Liu Z."/>
            <person name="Song Y."/>
            <person name="Haney C.H."/>
        </authorList>
    </citation>
    <scope>NUCLEOTIDE SEQUENCE [LARGE SCALE GENOMIC DNA]</scope>
    <source>
        <strain evidence="2">Dha-51</strain>
    </source>
</reference>
<sequence>MNQTLYGTVQIDLDGEAYTLKPTLGAVRAIESHFGGLRGASQAINALSVDGCAVIIASGAGLTGKAAEGVAEQVWQTGVLKVSVQLNAYLVALYNPKGPDSGKDQPAAA</sequence>
<evidence type="ECO:0000313" key="1">
    <source>
        <dbReference type="EMBL" id="TDB69306.1"/>
    </source>
</evidence>
<dbReference type="EMBL" id="RRZK01000001">
    <property type="protein sequence ID" value="TDB69306.1"/>
    <property type="molecule type" value="Genomic_DNA"/>
</dbReference>
<name>A0A1H2MW99_PSEVA</name>
<dbReference type="STRING" id="95300.SAMN05216558_1369"/>
<accession>A0A1H2MW99</accession>
<comment type="caution">
    <text evidence="1">The sequence shown here is derived from an EMBL/GenBank/DDBJ whole genome shotgun (WGS) entry which is preliminary data.</text>
</comment>